<dbReference type="EnsemblMetazoa" id="ENSAATROPT013875">
    <property type="protein sequence ID" value="ENSAATROPP012636"/>
    <property type="gene ID" value="ENSAATROPG011261"/>
</dbReference>
<dbReference type="InterPro" id="IPR036397">
    <property type="entry name" value="RNaseH_sf"/>
</dbReference>
<dbReference type="SUPFAM" id="SSF53098">
    <property type="entry name" value="Ribonuclease H-like"/>
    <property type="match status" value="1"/>
</dbReference>
<feature type="region of interest" description="Disordered" evidence="1">
    <location>
        <begin position="412"/>
        <end position="450"/>
    </location>
</feature>
<evidence type="ECO:0000256" key="1">
    <source>
        <dbReference type="SAM" id="MobiDB-lite"/>
    </source>
</evidence>
<dbReference type="Gene3D" id="1.10.340.70">
    <property type="match status" value="1"/>
</dbReference>
<dbReference type="AlphaFoldDB" id="A0AAG5DNA1"/>
<dbReference type="PANTHER" id="PTHR38681:SF1">
    <property type="entry name" value="RETROVIRUS-RELATED POL POLYPROTEIN FROM TRANSPOSON 412-LIKE PROTEIN"/>
    <property type="match status" value="1"/>
</dbReference>
<evidence type="ECO:0000313" key="3">
    <source>
        <dbReference type="EnsemblMetazoa" id="ENSAATROPP012636"/>
    </source>
</evidence>
<dbReference type="InterPro" id="IPR001584">
    <property type="entry name" value="Integrase_cat-core"/>
</dbReference>
<keyword evidence="4" id="KW-1185">Reference proteome</keyword>
<proteinExistence type="predicted"/>
<name>A0AAG5DNA1_ANOAO</name>
<dbReference type="Pfam" id="PF17921">
    <property type="entry name" value="Integrase_H2C2"/>
    <property type="match status" value="1"/>
</dbReference>
<dbReference type="Gene3D" id="3.30.420.10">
    <property type="entry name" value="Ribonuclease H-like superfamily/Ribonuclease H"/>
    <property type="match status" value="1"/>
</dbReference>
<dbReference type="InterPro" id="IPR041588">
    <property type="entry name" value="Integrase_H2C2"/>
</dbReference>
<dbReference type="Pfam" id="PF00665">
    <property type="entry name" value="rve"/>
    <property type="match status" value="1"/>
</dbReference>
<dbReference type="GO" id="GO:0003676">
    <property type="term" value="F:nucleic acid binding"/>
    <property type="evidence" value="ECO:0007669"/>
    <property type="project" value="InterPro"/>
</dbReference>
<accession>A0AAG5DNA1</accession>
<organism evidence="3 4">
    <name type="scientific">Anopheles atroparvus</name>
    <name type="common">European mosquito</name>
    <dbReference type="NCBI Taxonomy" id="41427"/>
    <lineage>
        <taxon>Eukaryota</taxon>
        <taxon>Metazoa</taxon>
        <taxon>Ecdysozoa</taxon>
        <taxon>Arthropoda</taxon>
        <taxon>Hexapoda</taxon>
        <taxon>Insecta</taxon>
        <taxon>Pterygota</taxon>
        <taxon>Neoptera</taxon>
        <taxon>Endopterygota</taxon>
        <taxon>Diptera</taxon>
        <taxon>Nematocera</taxon>
        <taxon>Culicoidea</taxon>
        <taxon>Culicidae</taxon>
        <taxon>Anophelinae</taxon>
        <taxon>Anopheles</taxon>
    </lineage>
</organism>
<protein>
    <recommendedName>
        <fullName evidence="2">Integrase catalytic domain-containing protein</fullName>
    </recommendedName>
</protein>
<evidence type="ECO:0000259" key="2">
    <source>
        <dbReference type="PROSITE" id="PS50994"/>
    </source>
</evidence>
<reference evidence="3" key="1">
    <citation type="submission" date="2024-04" db="UniProtKB">
        <authorList>
            <consortium name="EnsemblMetazoa"/>
        </authorList>
    </citation>
    <scope>IDENTIFICATION</scope>
    <source>
        <strain evidence="3">EBRO</strain>
    </source>
</reference>
<dbReference type="InterPro" id="IPR012337">
    <property type="entry name" value="RNaseH-like_sf"/>
</dbReference>
<feature type="compositionally biased region" description="Polar residues" evidence="1">
    <location>
        <begin position="415"/>
        <end position="437"/>
    </location>
</feature>
<feature type="compositionally biased region" description="Basic and acidic residues" evidence="1">
    <location>
        <begin position="440"/>
        <end position="450"/>
    </location>
</feature>
<dbReference type="GO" id="GO:0015074">
    <property type="term" value="P:DNA integration"/>
    <property type="evidence" value="ECO:0007669"/>
    <property type="project" value="InterPro"/>
</dbReference>
<dbReference type="FunFam" id="3.30.420.10:FF:000032">
    <property type="entry name" value="Retrovirus-related Pol polyprotein from transposon 297-like Protein"/>
    <property type="match status" value="1"/>
</dbReference>
<dbReference type="PANTHER" id="PTHR38681">
    <property type="entry name" value="RETROVIRUS-RELATED POL POLYPROTEIN FROM TRANSPOSON 412-LIKE PROTEIN-RELATED"/>
    <property type="match status" value="1"/>
</dbReference>
<sequence length="450" mass="51062">MLEGRSCHIYTDHKPIIFAFRQKLDKASNRQARQLDYIGQITTDIRHIVGKENIVADLLSRIAAIKSVPALDYDALADDQKTDDELQTIQQALQATHQLSHPGTRATAKLMTDRFVWPSIRKDSVAFARSCLQCQRSKVTRHTQSPVSRYSAPDSRFSHINIDIVGPFPPSKGNRYCLTVIDRFTRWPEAFPVPDMTAMTIAEALVSGWIARFGVLSFITSDQGRQFESSLFAELTRLLGSSHLRTTAYHPQSNGIVERWHRTLKSPILCHDTEHWSEHLPMILLGLRTAYKEDIKASAAEMVYGTTLRIPSEFFASDLDNSDEAEFVAKLRRTMRDLRPQPTARHGNRNVFVPQDLQTRRNVFVRNDSVRPSLSPPYEGPFEVVSRADQFFKLKVRGRTVNVSVDRLKPAYSLEDQQNNPGPADTTPASKSPTRVTRSGRRDIIPARFH</sequence>
<feature type="domain" description="Integrase catalytic" evidence="2">
    <location>
        <begin position="149"/>
        <end position="319"/>
    </location>
</feature>
<dbReference type="PROSITE" id="PS50994">
    <property type="entry name" value="INTEGRASE"/>
    <property type="match status" value="1"/>
</dbReference>
<evidence type="ECO:0000313" key="4">
    <source>
        <dbReference type="Proteomes" id="UP000075880"/>
    </source>
</evidence>
<dbReference type="Proteomes" id="UP000075880">
    <property type="component" value="Unassembled WGS sequence"/>
</dbReference>